<keyword evidence="3" id="KW-1185">Reference proteome</keyword>
<reference evidence="3" key="1">
    <citation type="journal article" date="2019" name="Microbiology">
        <title>Complete Genome Sequence of an Uncultured Bacterium of the Candidate Phylum Bipolaricaulota.</title>
        <authorList>
            <person name="Kadnikov V.V."/>
            <person name="Mardanov A.V."/>
            <person name="Beletsky A.V."/>
            <person name="Frank Y.A."/>
            <person name="Karnachuk O.V."/>
            <person name="Ravin N.V."/>
        </authorList>
    </citation>
    <scope>NUCLEOTIDE SEQUENCE [LARGE SCALE GENOMIC DNA]</scope>
</reference>
<evidence type="ECO:0000259" key="1">
    <source>
        <dbReference type="Pfam" id="PF04073"/>
    </source>
</evidence>
<dbReference type="SUPFAM" id="SSF55826">
    <property type="entry name" value="YbaK/ProRS associated domain"/>
    <property type="match status" value="1"/>
</dbReference>
<gene>
    <name evidence="2" type="ORF">SYNTR_1597</name>
</gene>
<evidence type="ECO:0000313" key="3">
    <source>
        <dbReference type="Proteomes" id="UP000426444"/>
    </source>
</evidence>
<dbReference type="OrthoDB" id="9798760at2"/>
<name>A0A6I6DJ45_9FIRM</name>
<dbReference type="AlphaFoldDB" id="A0A6I6DJ45"/>
<dbReference type="Gene3D" id="3.90.960.10">
    <property type="entry name" value="YbaK/aminoacyl-tRNA synthetase-associated domain"/>
    <property type="match status" value="1"/>
</dbReference>
<accession>A0A6I6DJ45</accession>
<dbReference type="PANTHER" id="PTHR30411:SF1">
    <property type="entry name" value="CYTOPLASMIC PROTEIN"/>
    <property type="match status" value="1"/>
</dbReference>
<dbReference type="PANTHER" id="PTHR30411">
    <property type="entry name" value="CYTOPLASMIC PROTEIN"/>
    <property type="match status" value="1"/>
</dbReference>
<feature type="domain" description="YbaK/aminoacyl-tRNA synthetase-associated" evidence="1">
    <location>
        <begin position="26"/>
        <end position="142"/>
    </location>
</feature>
<sequence length="155" mass="16823">MQAIEKVRDFLKEKESNLKIIELDADTSTSELAAQALGTEVGQIAKSILFKTKKDDFLMIVAAGDVKLDFKAIKDLAGARIRMANSDEVKEVTGYDIGGVCPFALNIPVKIYIDESLTKYDVVYAAAGTANTALPITFNQLLNITDASPCNVSFK</sequence>
<dbReference type="RefSeq" id="WP_156204003.1">
    <property type="nucleotide sequence ID" value="NZ_CP046457.1"/>
</dbReference>
<dbReference type="GO" id="GO:0002161">
    <property type="term" value="F:aminoacyl-tRNA deacylase activity"/>
    <property type="evidence" value="ECO:0007669"/>
    <property type="project" value="InterPro"/>
</dbReference>
<evidence type="ECO:0000313" key="2">
    <source>
        <dbReference type="EMBL" id="QGU00191.1"/>
    </source>
</evidence>
<organism evidence="2 3">
    <name type="scientific">Candidatus Syntrophocurvum alkaliphilum</name>
    <dbReference type="NCBI Taxonomy" id="2293317"/>
    <lineage>
        <taxon>Bacteria</taxon>
        <taxon>Bacillati</taxon>
        <taxon>Bacillota</taxon>
        <taxon>Clostridia</taxon>
        <taxon>Eubacteriales</taxon>
        <taxon>Syntrophomonadaceae</taxon>
        <taxon>Candidatus Syntrophocurvum</taxon>
    </lineage>
</organism>
<dbReference type="InterPro" id="IPR036754">
    <property type="entry name" value="YbaK/aa-tRNA-synt-asso_dom_sf"/>
</dbReference>
<protein>
    <recommendedName>
        <fullName evidence="1">YbaK/aminoacyl-tRNA synthetase-associated domain-containing protein</fullName>
    </recommendedName>
</protein>
<dbReference type="InterPro" id="IPR007214">
    <property type="entry name" value="YbaK/aa-tRNA-synth-assoc-dom"/>
</dbReference>
<dbReference type="Proteomes" id="UP000426444">
    <property type="component" value="Chromosome"/>
</dbReference>
<proteinExistence type="predicted"/>
<dbReference type="Pfam" id="PF04073">
    <property type="entry name" value="tRNA_edit"/>
    <property type="match status" value="1"/>
</dbReference>
<dbReference type="KEGG" id="salq:SYNTR_1597"/>
<dbReference type="EMBL" id="CP046457">
    <property type="protein sequence ID" value="QGU00191.1"/>
    <property type="molecule type" value="Genomic_DNA"/>
</dbReference>
<dbReference type="CDD" id="cd04333">
    <property type="entry name" value="ProX_deacylase"/>
    <property type="match status" value="1"/>
</dbReference>